<reference evidence="7" key="3">
    <citation type="submission" date="2024-09" db="EMBL/GenBank/DDBJ databases">
        <authorList>
            <person name="Sun Q."/>
            <person name="Mori K."/>
        </authorList>
    </citation>
    <scope>NUCLEOTIDE SEQUENCE</scope>
    <source>
        <strain evidence="7">JCM 12607</strain>
    </source>
</reference>
<dbReference type="InterPro" id="IPR001523">
    <property type="entry name" value="Paired_dom"/>
</dbReference>
<keyword evidence="8" id="KW-1185">Reference proteome</keyword>
<dbReference type="EMBL" id="JBHTGL010000002">
    <property type="protein sequence ID" value="MFD0621624.1"/>
    <property type="molecule type" value="Genomic_DNA"/>
</dbReference>
<dbReference type="EMBL" id="JBHTGL010000008">
    <property type="protein sequence ID" value="MFD0629553.1"/>
    <property type="molecule type" value="Genomic_DNA"/>
</dbReference>
<sequence>MTVAGRVRRESVRMQAAELFEQEVKPPEVARRLRVSLKSAYQWHQLWREGGVGALSSRGPSGSRCRLSPRCLEKLAAYLEQGPAAHGWVEDQVWTAARVAMLIGRKFHVSYSVSGATRLMHRLGFSPQVPARRVAERDEQAVTAWKEATWAEVKGPGRPAGATSASRTKQASPADRPEAGPGDDADTPRS</sequence>
<dbReference type="Proteomes" id="UP001596915">
    <property type="component" value="Unassembled WGS sequence"/>
</dbReference>
<dbReference type="EMBL" id="JBHTGL010000002">
    <property type="protein sequence ID" value="MFD0621639.1"/>
    <property type="molecule type" value="Genomic_DNA"/>
</dbReference>
<evidence type="ECO:0000259" key="2">
    <source>
        <dbReference type="PROSITE" id="PS51057"/>
    </source>
</evidence>
<feature type="region of interest" description="Disordered" evidence="1">
    <location>
        <begin position="148"/>
        <end position="190"/>
    </location>
</feature>
<proteinExistence type="predicted"/>
<accession>A0ABW2X8S0</accession>
<reference evidence="8" key="2">
    <citation type="journal article" date="2019" name="Int. J. Syst. Evol. Microbiol.">
        <title>The Global Catalogue of Microorganisms (GCM) 10K type strain sequencing project: providing services to taxonomists for standard genome sequencing and annotation.</title>
        <authorList>
            <consortium name="The Broad Institute Genomics Platform"/>
            <consortium name="The Broad Institute Genome Sequencing Center for Infectious Disease"/>
            <person name="Wu L."/>
            <person name="Ma J."/>
        </authorList>
    </citation>
    <scope>NUCLEOTIDE SEQUENCE [LARGE SCALE GENOMIC DNA]</scope>
    <source>
        <strain evidence="8">JCM 12607</strain>
    </source>
</reference>
<evidence type="ECO:0000313" key="4">
    <source>
        <dbReference type="EMBL" id="MFD0621639.1"/>
    </source>
</evidence>
<protein>
    <submittedName>
        <fullName evidence="7">Winged helix-turn-helix domain-containing protein</fullName>
    </submittedName>
</protein>
<evidence type="ECO:0000313" key="5">
    <source>
        <dbReference type="EMBL" id="MFD0622887.1"/>
    </source>
</evidence>
<evidence type="ECO:0000313" key="8">
    <source>
        <dbReference type="Proteomes" id="UP001596915"/>
    </source>
</evidence>
<evidence type="ECO:0000313" key="7">
    <source>
        <dbReference type="EMBL" id="MFD0629705.1"/>
    </source>
</evidence>
<dbReference type="Pfam" id="PF13384">
    <property type="entry name" value="HTH_23"/>
    <property type="match status" value="1"/>
</dbReference>
<feature type="domain" description="Paired" evidence="2">
    <location>
        <begin position="1"/>
        <end position="123"/>
    </location>
</feature>
<name>A0ABW2X8S0_9ACTN</name>
<evidence type="ECO:0000256" key="1">
    <source>
        <dbReference type="SAM" id="MobiDB-lite"/>
    </source>
</evidence>
<gene>
    <name evidence="3" type="ORF">ACFQ2K_01175</name>
    <name evidence="4" type="ORF">ACFQ2K_01275</name>
    <name evidence="5" type="ORF">ACFQ2K_08675</name>
    <name evidence="6" type="ORF">ACFQ2K_49990</name>
    <name evidence="7" type="ORF">ACFQ2K_51000</name>
</gene>
<reference evidence="7" key="1">
    <citation type="journal article" date="2014" name="Int. J. Syst. Evol. Microbiol.">
        <title>Complete genome of a new Firmicutes species belonging to the dominant human colonic microbiota ('Ruminococcus bicirculans') reveals two chromosomes and a selective capacity to utilize plant glucans.</title>
        <authorList>
            <consortium name="NISC Comparative Sequencing Program"/>
            <person name="Wegmann U."/>
            <person name="Louis P."/>
            <person name="Goesmann A."/>
            <person name="Henrissat B."/>
            <person name="Duncan S.H."/>
            <person name="Flint H.J."/>
        </authorList>
    </citation>
    <scope>NUCLEOTIDE SEQUENCE</scope>
    <source>
        <strain evidence="7">JCM 12607</strain>
    </source>
</reference>
<dbReference type="EMBL" id="JBHTGL010000008">
    <property type="protein sequence ID" value="MFD0622887.1"/>
    <property type="molecule type" value="Genomic_DNA"/>
</dbReference>
<dbReference type="EMBL" id="JBHTGL010000008">
    <property type="protein sequence ID" value="MFD0629705.1"/>
    <property type="molecule type" value="Genomic_DNA"/>
</dbReference>
<comment type="caution">
    <text evidence="7">The sequence shown here is derived from an EMBL/GenBank/DDBJ whole genome shotgun (WGS) entry which is preliminary data.</text>
</comment>
<dbReference type="Pfam" id="PF13592">
    <property type="entry name" value="HTH_33"/>
    <property type="match status" value="1"/>
</dbReference>
<dbReference type="InterPro" id="IPR009057">
    <property type="entry name" value="Homeodomain-like_sf"/>
</dbReference>
<evidence type="ECO:0000313" key="3">
    <source>
        <dbReference type="EMBL" id="MFD0621624.1"/>
    </source>
</evidence>
<dbReference type="InterPro" id="IPR025959">
    <property type="entry name" value="Winged_HTH_dom"/>
</dbReference>
<dbReference type="SUPFAM" id="SSF46689">
    <property type="entry name" value="Homeodomain-like"/>
    <property type="match status" value="1"/>
</dbReference>
<feature type="compositionally biased region" description="Acidic residues" evidence="1">
    <location>
        <begin position="181"/>
        <end position="190"/>
    </location>
</feature>
<evidence type="ECO:0000313" key="6">
    <source>
        <dbReference type="EMBL" id="MFD0629553.1"/>
    </source>
</evidence>
<organism evidence="7 8">
    <name type="scientific">Streptomyces sanglieri</name>
    <dbReference type="NCBI Taxonomy" id="193460"/>
    <lineage>
        <taxon>Bacteria</taxon>
        <taxon>Bacillati</taxon>
        <taxon>Actinomycetota</taxon>
        <taxon>Actinomycetes</taxon>
        <taxon>Kitasatosporales</taxon>
        <taxon>Streptomycetaceae</taxon>
        <taxon>Streptomyces</taxon>
    </lineage>
</organism>
<dbReference type="PROSITE" id="PS51057">
    <property type="entry name" value="PAIRED_2"/>
    <property type="match status" value="1"/>
</dbReference>